<organism evidence="4 5">
    <name type="scientific">Nocardia iowensis</name>
    <dbReference type="NCBI Taxonomy" id="204891"/>
    <lineage>
        <taxon>Bacteria</taxon>
        <taxon>Bacillati</taxon>
        <taxon>Actinomycetota</taxon>
        <taxon>Actinomycetes</taxon>
        <taxon>Mycobacteriales</taxon>
        <taxon>Nocardiaceae</taxon>
        <taxon>Nocardia</taxon>
    </lineage>
</organism>
<dbReference type="Pfam" id="PF00248">
    <property type="entry name" value="Aldo_ket_red"/>
    <property type="match status" value="1"/>
</dbReference>
<reference evidence="4 5" key="1">
    <citation type="submission" date="2021-07" db="EMBL/GenBank/DDBJ databases">
        <title>Whole Genome Sequence of Nocardia Iowensis.</title>
        <authorList>
            <person name="Lamm A."/>
            <person name="Collins-Fairclough A.M."/>
            <person name="Bunk B."/>
            <person name="Sproer C."/>
        </authorList>
    </citation>
    <scope>NUCLEOTIDE SEQUENCE [LARGE SCALE GENOMIC DNA]</scope>
    <source>
        <strain evidence="4 5">NRRL 5646</strain>
    </source>
</reference>
<dbReference type="PIRSF" id="PIRSF000097">
    <property type="entry name" value="AKR"/>
    <property type="match status" value="1"/>
</dbReference>
<evidence type="ECO:0000313" key="5">
    <source>
        <dbReference type="Proteomes" id="UP000694257"/>
    </source>
</evidence>
<dbReference type="EMBL" id="CP078145">
    <property type="protein sequence ID" value="QXN94520.1"/>
    <property type="molecule type" value="Genomic_DNA"/>
</dbReference>
<keyword evidence="1" id="KW-0521">NADP</keyword>
<gene>
    <name evidence="4" type="ORF">KV110_16575</name>
</gene>
<dbReference type="Proteomes" id="UP000694257">
    <property type="component" value="Chromosome"/>
</dbReference>
<evidence type="ECO:0000259" key="3">
    <source>
        <dbReference type="Pfam" id="PF00248"/>
    </source>
</evidence>
<protein>
    <submittedName>
        <fullName evidence="4">Aldo/keto reductase</fullName>
    </submittedName>
</protein>
<evidence type="ECO:0000313" key="4">
    <source>
        <dbReference type="EMBL" id="QXN94520.1"/>
    </source>
</evidence>
<dbReference type="PANTHER" id="PTHR43827">
    <property type="entry name" value="2,5-DIKETO-D-GLUCONIC ACID REDUCTASE"/>
    <property type="match status" value="1"/>
</dbReference>
<dbReference type="PANTHER" id="PTHR43827:SF3">
    <property type="entry name" value="NADP-DEPENDENT OXIDOREDUCTASE DOMAIN-CONTAINING PROTEIN"/>
    <property type="match status" value="1"/>
</dbReference>
<dbReference type="InterPro" id="IPR018170">
    <property type="entry name" value="Aldo/ket_reductase_CS"/>
</dbReference>
<dbReference type="CDD" id="cd19071">
    <property type="entry name" value="AKR_AKR1-5-like"/>
    <property type="match status" value="1"/>
</dbReference>
<keyword evidence="2" id="KW-0560">Oxidoreductase</keyword>
<dbReference type="InterPro" id="IPR020471">
    <property type="entry name" value="AKR"/>
</dbReference>
<accession>A0ABX8S1L8</accession>
<dbReference type="RefSeq" id="WP_218477100.1">
    <property type="nucleotide sequence ID" value="NZ_BAABJN010000015.1"/>
</dbReference>
<proteinExistence type="predicted"/>
<sequence length="268" mass="29054">MMPHAHAPRPVLPAIGLGTWQIKGEDAYRAVRCALEAGYRQIDTARLYGNEAQVGRALADSGIDRDQIFLTTKYAQYRPGGEERALSESIEKLGVDRVDLWLMHFPLKDPAENLAVWEWFLGAADAGRVAAAGVSNHSIEQIDALTTASGVAPAVNQVKFNPARYDPDLVAAHRDRGITLQAHSPLRQPRLDHPTLAAVAERRGATPAQVVLAWHLAHGVPVIPKSVHPERIAENYAALGLRLTTADIAEIDALGRHESSLHASGGQH</sequence>
<evidence type="ECO:0000256" key="1">
    <source>
        <dbReference type="ARBA" id="ARBA00022857"/>
    </source>
</evidence>
<dbReference type="InterPro" id="IPR023210">
    <property type="entry name" value="NADP_OxRdtase_dom"/>
</dbReference>
<feature type="domain" description="NADP-dependent oxidoreductase" evidence="3">
    <location>
        <begin position="15"/>
        <end position="254"/>
    </location>
</feature>
<keyword evidence="5" id="KW-1185">Reference proteome</keyword>
<name>A0ABX8S1L8_NOCIO</name>
<evidence type="ECO:0000256" key="2">
    <source>
        <dbReference type="ARBA" id="ARBA00023002"/>
    </source>
</evidence>
<dbReference type="PROSITE" id="PS00063">
    <property type="entry name" value="ALDOKETO_REDUCTASE_3"/>
    <property type="match status" value="1"/>
</dbReference>